<dbReference type="EMBL" id="BAABAT010000008">
    <property type="protein sequence ID" value="GAA4249922.1"/>
    <property type="molecule type" value="Genomic_DNA"/>
</dbReference>
<feature type="region of interest" description="Disordered" evidence="1">
    <location>
        <begin position="52"/>
        <end position="73"/>
    </location>
</feature>
<evidence type="ECO:0000256" key="2">
    <source>
        <dbReference type="SAM" id="SignalP"/>
    </source>
</evidence>
<keyword evidence="2" id="KW-0732">Signal</keyword>
<sequence length="296" mass="30697">MVRRSVVPLLVLLLLPAACARPGESAGYDSHAAQVEQAHAALDRWAATASADGPPFVAAGEQTGQTGNWEPGVGDAYKQAMLAGAVEAAGTLPAETPPPGEIRWADGNRRTVDVLPAAETLQRLRQAGSGQCAMTCPPILVTGATLATANVSTSRGPAVVPAWQFTVRDSAVRIWRVAVATKSPEPGPHDPNNPPAGLSGERATIHDRTLTVYFTGAGGSAAQPCGADYSAEVIASDIAVVVLVLERNYEPPAGSENYGCDDVGHPREASVQLTEPLGDRVVLEVRYGTAIPVTQA</sequence>
<evidence type="ECO:0000313" key="3">
    <source>
        <dbReference type="EMBL" id="GAA4249922.1"/>
    </source>
</evidence>
<name>A0ABP8D8G4_9ACTN</name>
<evidence type="ECO:0000313" key="4">
    <source>
        <dbReference type="Proteomes" id="UP001500620"/>
    </source>
</evidence>
<gene>
    <name evidence="3" type="ORF">GCM10022255_036080</name>
</gene>
<feature type="region of interest" description="Disordered" evidence="1">
    <location>
        <begin position="181"/>
        <end position="201"/>
    </location>
</feature>
<comment type="caution">
    <text evidence="3">The sequence shown here is derived from an EMBL/GenBank/DDBJ whole genome shotgun (WGS) entry which is preliminary data.</text>
</comment>
<accession>A0ABP8D8G4</accession>
<evidence type="ECO:0008006" key="5">
    <source>
        <dbReference type="Google" id="ProtNLM"/>
    </source>
</evidence>
<feature type="compositionally biased region" description="Pro residues" evidence="1">
    <location>
        <begin position="185"/>
        <end position="194"/>
    </location>
</feature>
<proteinExistence type="predicted"/>
<protein>
    <recommendedName>
        <fullName evidence="5">Lipoprotein</fullName>
    </recommendedName>
</protein>
<feature type="chain" id="PRO_5046182594" description="Lipoprotein" evidence="2">
    <location>
        <begin position="21"/>
        <end position="296"/>
    </location>
</feature>
<feature type="signal peptide" evidence="2">
    <location>
        <begin position="1"/>
        <end position="20"/>
    </location>
</feature>
<keyword evidence="4" id="KW-1185">Reference proteome</keyword>
<dbReference type="Proteomes" id="UP001500620">
    <property type="component" value="Unassembled WGS sequence"/>
</dbReference>
<reference evidence="4" key="1">
    <citation type="journal article" date="2019" name="Int. J. Syst. Evol. Microbiol.">
        <title>The Global Catalogue of Microorganisms (GCM) 10K type strain sequencing project: providing services to taxonomists for standard genome sequencing and annotation.</title>
        <authorList>
            <consortium name="The Broad Institute Genomics Platform"/>
            <consortium name="The Broad Institute Genome Sequencing Center for Infectious Disease"/>
            <person name="Wu L."/>
            <person name="Ma J."/>
        </authorList>
    </citation>
    <scope>NUCLEOTIDE SEQUENCE [LARGE SCALE GENOMIC DNA]</scope>
    <source>
        <strain evidence="4">JCM 17441</strain>
    </source>
</reference>
<evidence type="ECO:0000256" key="1">
    <source>
        <dbReference type="SAM" id="MobiDB-lite"/>
    </source>
</evidence>
<organism evidence="3 4">
    <name type="scientific">Dactylosporangium darangshiense</name>
    <dbReference type="NCBI Taxonomy" id="579108"/>
    <lineage>
        <taxon>Bacteria</taxon>
        <taxon>Bacillati</taxon>
        <taxon>Actinomycetota</taxon>
        <taxon>Actinomycetes</taxon>
        <taxon>Micromonosporales</taxon>
        <taxon>Micromonosporaceae</taxon>
        <taxon>Dactylosporangium</taxon>
    </lineage>
</organism>